<protein>
    <recommendedName>
        <fullName evidence="3">DNA-binding protein</fullName>
    </recommendedName>
</protein>
<dbReference type="AlphaFoldDB" id="A0A1M6SNS7"/>
<evidence type="ECO:0008006" key="3">
    <source>
        <dbReference type="Google" id="ProtNLM"/>
    </source>
</evidence>
<dbReference type="Proteomes" id="UP000184452">
    <property type="component" value="Unassembled WGS sequence"/>
</dbReference>
<gene>
    <name evidence="1" type="ORF">SAMN05421803_120104</name>
</gene>
<evidence type="ECO:0000313" key="1">
    <source>
        <dbReference type="EMBL" id="SHK46394.1"/>
    </source>
</evidence>
<organism evidence="1 2">
    <name type="scientific">Nocardiopsis flavescens</name>
    <dbReference type="NCBI Taxonomy" id="758803"/>
    <lineage>
        <taxon>Bacteria</taxon>
        <taxon>Bacillati</taxon>
        <taxon>Actinomycetota</taxon>
        <taxon>Actinomycetes</taxon>
        <taxon>Streptosporangiales</taxon>
        <taxon>Nocardiopsidaceae</taxon>
        <taxon>Nocardiopsis</taxon>
    </lineage>
</organism>
<keyword evidence="2" id="KW-1185">Reference proteome</keyword>
<sequence>WVLRGKLPGVRTPSGHHRFLRTDVDRLLRQAGATP</sequence>
<evidence type="ECO:0000313" key="2">
    <source>
        <dbReference type="Proteomes" id="UP000184452"/>
    </source>
</evidence>
<dbReference type="EMBL" id="FQZK01000020">
    <property type="protein sequence ID" value="SHK46394.1"/>
    <property type="molecule type" value="Genomic_DNA"/>
</dbReference>
<proteinExistence type="predicted"/>
<feature type="non-terminal residue" evidence="1">
    <location>
        <position position="1"/>
    </location>
</feature>
<name>A0A1M6SNS7_9ACTN</name>
<accession>A0A1M6SNS7</accession>
<reference evidence="1 2" key="1">
    <citation type="submission" date="2016-11" db="EMBL/GenBank/DDBJ databases">
        <authorList>
            <person name="Jaros S."/>
            <person name="Januszkiewicz K."/>
            <person name="Wedrychowicz H."/>
        </authorList>
    </citation>
    <scope>NUCLEOTIDE SEQUENCE [LARGE SCALE GENOMIC DNA]</scope>
    <source>
        <strain evidence="1 2">CGMCC 4.5723</strain>
    </source>
</reference>